<organism evidence="1 2">
    <name type="scientific">Perilla frutescens var. hirtella</name>
    <name type="common">Perilla citriodora</name>
    <name type="synonym">Perilla setoyensis</name>
    <dbReference type="NCBI Taxonomy" id="608512"/>
    <lineage>
        <taxon>Eukaryota</taxon>
        <taxon>Viridiplantae</taxon>
        <taxon>Streptophyta</taxon>
        <taxon>Embryophyta</taxon>
        <taxon>Tracheophyta</taxon>
        <taxon>Spermatophyta</taxon>
        <taxon>Magnoliopsida</taxon>
        <taxon>eudicotyledons</taxon>
        <taxon>Gunneridae</taxon>
        <taxon>Pentapetalae</taxon>
        <taxon>asterids</taxon>
        <taxon>lamiids</taxon>
        <taxon>Lamiales</taxon>
        <taxon>Lamiaceae</taxon>
        <taxon>Nepetoideae</taxon>
        <taxon>Elsholtzieae</taxon>
        <taxon>Perilla</taxon>
    </lineage>
</organism>
<keyword evidence="2" id="KW-1185">Reference proteome</keyword>
<evidence type="ECO:0000313" key="2">
    <source>
        <dbReference type="Proteomes" id="UP001190926"/>
    </source>
</evidence>
<gene>
    <name evidence="1" type="ORF">C2S53_011310</name>
</gene>
<evidence type="ECO:0000313" key="1">
    <source>
        <dbReference type="EMBL" id="KAH6823137.1"/>
    </source>
</evidence>
<dbReference type="Proteomes" id="UP001190926">
    <property type="component" value="Unassembled WGS sequence"/>
</dbReference>
<protein>
    <submittedName>
        <fullName evidence="1">Uncharacterized protein</fullName>
    </submittedName>
</protein>
<dbReference type="EMBL" id="SDAM02001008">
    <property type="protein sequence ID" value="KAH6823137.1"/>
    <property type="molecule type" value="Genomic_DNA"/>
</dbReference>
<accession>A0AAD4P1Z9</accession>
<proteinExistence type="predicted"/>
<name>A0AAD4P1Z9_PERFH</name>
<reference evidence="1 2" key="1">
    <citation type="journal article" date="2021" name="Nat. Commun.">
        <title>Incipient diploidization of the medicinal plant Perilla within 10,000 years.</title>
        <authorList>
            <person name="Zhang Y."/>
            <person name="Shen Q."/>
            <person name="Leng L."/>
            <person name="Zhang D."/>
            <person name="Chen S."/>
            <person name="Shi Y."/>
            <person name="Ning Z."/>
            <person name="Chen S."/>
        </authorList>
    </citation>
    <scope>NUCLEOTIDE SEQUENCE [LARGE SCALE GENOMIC DNA]</scope>
    <source>
        <strain evidence="2">cv. PC099</strain>
    </source>
</reference>
<sequence>MLLTVRTARFLLIFVLVAGTLSTAYLLVQGGDYHAADEEYNLVVPEKKAMQTIGNVILIGRKMVSDDYDSTKMETMMKEKNERSKYTRNSRKLMRRENYRARFVAFNEDYKGPRRHPPKNN</sequence>
<comment type="caution">
    <text evidence="1">The sequence shown here is derived from an EMBL/GenBank/DDBJ whole genome shotgun (WGS) entry which is preliminary data.</text>
</comment>
<dbReference type="AlphaFoldDB" id="A0AAD4P1Z9"/>